<dbReference type="Pfam" id="PF02875">
    <property type="entry name" value="Mur_ligase_C"/>
    <property type="match status" value="1"/>
</dbReference>
<dbReference type="SUPFAM" id="SSF53623">
    <property type="entry name" value="MurD-like peptide ligases, catalytic domain"/>
    <property type="match status" value="1"/>
</dbReference>
<dbReference type="GO" id="GO:0005737">
    <property type="term" value="C:cytoplasm"/>
    <property type="evidence" value="ECO:0007669"/>
    <property type="project" value="UniProtKB-SubCell"/>
</dbReference>
<evidence type="ECO:0000256" key="5">
    <source>
        <dbReference type="ARBA" id="ARBA00022741"/>
    </source>
</evidence>
<sequence>MSSKKGNITILGAGESGVGAAILAKKLGYRVFVSDKGAIAEHYAEELKKRGIEFESGQHDEARILKSKLVVKSPGIPETAPLIKKLREREKEIISEIEFGFLHQSGTIVAITGSNGKTTVTSLTHHILKNAGLDVGLGGNIGKSFARMVAEDPHEYYVLEVSSFQLDDCYKFAPHISIITNITPDHLDRYDNKMENYVASKFRIIQAQKRDNHFIYCGDDMETIKGLGRFKIKPHAHAFSLEHKVDDGAYYDTEKEQIVLTIDLESMNIDELALQGKHNTYNSMAAGMASRLLQIRKETIRESLSDFDALEHRLEPVMEIHGIEFINDSKATNVNSTYYALESMKKQVVWIVGGVDKGNDYSQLTPLVSEHVKAIVCLGENVQKIHDEFESEVELITDVKSMQDAVQAAYRFADKGDVVLLSPACASFDLFENYEDRGRQFKDEVRAL</sequence>
<dbReference type="InterPro" id="IPR036615">
    <property type="entry name" value="Mur_ligase_C_dom_sf"/>
</dbReference>
<dbReference type="SUPFAM" id="SSF53244">
    <property type="entry name" value="MurD-like peptide ligases, peptide-binding domain"/>
    <property type="match status" value="1"/>
</dbReference>
<comment type="function">
    <text evidence="7 8">Cell wall formation. Catalyzes the addition of glutamate to the nucleotide precursor UDP-N-acetylmuramoyl-L-alanine (UMA).</text>
</comment>
<accession>A0A6N6RH06</accession>
<evidence type="ECO:0000259" key="9">
    <source>
        <dbReference type="Pfam" id="PF02875"/>
    </source>
</evidence>
<evidence type="ECO:0000259" key="10">
    <source>
        <dbReference type="Pfam" id="PF08245"/>
    </source>
</evidence>
<evidence type="ECO:0000256" key="3">
    <source>
        <dbReference type="ARBA" id="ARBA00022490"/>
    </source>
</evidence>
<dbReference type="GO" id="GO:0008360">
    <property type="term" value="P:regulation of cell shape"/>
    <property type="evidence" value="ECO:0007669"/>
    <property type="project" value="UniProtKB-KW"/>
</dbReference>
<dbReference type="Proteomes" id="UP000468650">
    <property type="component" value="Unassembled WGS sequence"/>
</dbReference>
<evidence type="ECO:0000256" key="8">
    <source>
        <dbReference type="RuleBase" id="RU003664"/>
    </source>
</evidence>
<dbReference type="GO" id="GO:0005524">
    <property type="term" value="F:ATP binding"/>
    <property type="evidence" value="ECO:0007669"/>
    <property type="project" value="UniProtKB-UniRule"/>
</dbReference>
<feature type="domain" description="Mur ligase C-terminal" evidence="9">
    <location>
        <begin position="312"/>
        <end position="425"/>
    </location>
</feature>
<dbReference type="Gene3D" id="3.40.1190.10">
    <property type="entry name" value="Mur-like, catalytic domain"/>
    <property type="match status" value="1"/>
</dbReference>
<proteinExistence type="inferred from homology"/>
<dbReference type="PANTHER" id="PTHR43692">
    <property type="entry name" value="UDP-N-ACETYLMURAMOYLALANINE--D-GLUTAMATE LIGASE"/>
    <property type="match status" value="1"/>
</dbReference>
<keyword evidence="12" id="KW-1185">Reference proteome</keyword>
<protein>
    <recommendedName>
        <fullName evidence="7 8">UDP-N-acetylmuramoylalanine--D-glutamate ligase</fullName>
        <ecNumber evidence="7 8">6.3.2.9</ecNumber>
    </recommendedName>
    <alternativeName>
        <fullName evidence="7">D-glutamic acid-adding enzyme</fullName>
    </alternativeName>
    <alternativeName>
        <fullName evidence="7">UDP-N-acetylmuramoyl-L-alanyl-D-glutamate synthetase</fullName>
    </alternativeName>
</protein>
<dbReference type="OrthoDB" id="9809796at2"/>
<dbReference type="SUPFAM" id="SSF51984">
    <property type="entry name" value="MurCD N-terminal domain"/>
    <property type="match status" value="1"/>
</dbReference>
<feature type="binding site" evidence="7">
    <location>
        <begin position="113"/>
        <end position="119"/>
    </location>
    <ligand>
        <name>ATP</name>
        <dbReference type="ChEBI" id="CHEBI:30616"/>
    </ligand>
</feature>
<evidence type="ECO:0000256" key="1">
    <source>
        <dbReference type="ARBA" id="ARBA00004496"/>
    </source>
</evidence>
<reference evidence="11 12" key="1">
    <citation type="submission" date="2019-09" db="EMBL/GenBank/DDBJ databases">
        <title>Genomes of family Cryomorphaceae.</title>
        <authorList>
            <person name="Bowman J.P."/>
        </authorList>
    </citation>
    <scope>NUCLEOTIDE SEQUENCE [LARGE SCALE GENOMIC DNA]</scope>
    <source>
        <strain evidence="11 12">LMG 25704</strain>
    </source>
</reference>
<evidence type="ECO:0000256" key="2">
    <source>
        <dbReference type="ARBA" id="ARBA00004752"/>
    </source>
</evidence>
<comment type="subcellular location">
    <subcellularLocation>
        <location evidence="1 7 8">Cytoplasm</location>
    </subcellularLocation>
</comment>
<dbReference type="NCBIfam" id="TIGR01087">
    <property type="entry name" value="murD"/>
    <property type="match status" value="1"/>
</dbReference>
<dbReference type="HAMAP" id="MF_00639">
    <property type="entry name" value="MurD"/>
    <property type="match status" value="1"/>
</dbReference>
<keyword evidence="3 7" id="KW-0963">Cytoplasm</keyword>
<dbReference type="InterPro" id="IPR036565">
    <property type="entry name" value="Mur-like_cat_sf"/>
</dbReference>
<comment type="similarity">
    <text evidence="7">Belongs to the MurCDEF family.</text>
</comment>
<dbReference type="GO" id="GO:0009252">
    <property type="term" value="P:peptidoglycan biosynthetic process"/>
    <property type="evidence" value="ECO:0007669"/>
    <property type="project" value="UniProtKB-UniRule"/>
</dbReference>
<evidence type="ECO:0000313" key="11">
    <source>
        <dbReference type="EMBL" id="KAB2813659.1"/>
    </source>
</evidence>
<comment type="pathway">
    <text evidence="2 7 8">Cell wall biogenesis; peptidoglycan biosynthesis.</text>
</comment>
<name>A0A6N6RH06_9FLAO</name>
<keyword evidence="7 8" id="KW-0961">Cell wall biogenesis/degradation</keyword>
<dbReference type="PANTHER" id="PTHR43692:SF1">
    <property type="entry name" value="UDP-N-ACETYLMURAMOYLALANINE--D-GLUTAMATE LIGASE"/>
    <property type="match status" value="1"/>
</dbReference>
<dbReference type="InterPro" id="IPR005762">
    <property type="entry name" value="MurD"/>
</dbReference>
<keyword evidence="7 8" id="KW-0133">Cell shape</keyword>
<dbReference type="AlphaFoldDB" id="A0A6N6RH06"/>
<dbReference type="UniPathway" id="UPA00219"/>
<dbReference type="GO" id="GO:0071555">
    <property type="term" value="P:cell wall organization"/>
    <property type="evidence" value="ECO:0007669"/>
    <property type="project" value="UniProtKB-KW"/>
</dbReference>
<feature type="domain" description="Mur ligase central" evidence="10">
    <location>
        <begin position="111"/>
        <end position="288"/>
    </location>
</feature>
<keyword evidence="5 7" id="KW-0547">Nucleotide-binding</keyword>
<keyword evidence="7 8" id="KW-0131">Cell cycle</keyword>
<keyword evidence="7 8" id="KW-0573">Peptidoglycan synthesis</keyword>
<dbReference type="GO" id="GO:0008764">
    <property type="term" value="F:UDP-N-acetylmuramoylalanine-D-glutamate ligase activity"/>
    <property type="evidence" value="ECO:0007669"/>
    <property type="project" value="UniProtKB-UniRule"/>
</dbReference>
<dbReference type="InterPro" id="IPR004101">
    <property type="entry name" value="Mur_ligase_C"/>
</dbReference>
<organism evidence="11 12">
    <name type="scientific">Phaeocystidibacter luteus</name>
    <dbReference type="NCBI Taxonomy" id="911197"/>
    <lineage>
        <taxon>Bacteria</taxon>
        <taxon>Pseudomonadati</taxon>
        <taxon>Bacteroidota</taxon>
        <taxon>Flavobacteriia</taxon>
        <taxon>Flavobacteriales</taxon>
        <taxon>Phaeocystidibacteraceae</taxon>
        <taxon>Phaeocystidibacter</taxon>
    </lineage>
</organism>
<keyword evidence="6 7" id="KW-0067">ATP-binding</keyword>
<dbReference type="EMBL" id="WBVO01000003">
    <property type="protein sequence ID" value="KAB2813659.1"/>
    <property type="molecule type" value="Genomic_DNA"/>
</dbReference>
<dbReference type="RefSeq" id="WP_151666861.1">
    <property type="nucleotide sequence ID" value="NZ_WBVO01000003.1"/>
</dbReference>
<dbReference type="Pfam" id="PF08245">
    <property type="entry name" value="Mur_ligase_M"/>
    <property type="match status" value="1"/>
</dbReference>
<dbReference type="InterPro" id="IPR013221">
    <property type="entry name" value="Mur_ligase_cen"/>
</dbReference>
<dbReference type="EC" id="6.3.2.9" evidence="7 8"/>
<evidence type="ECO:0000313" key="12">
    <source>
        <dbReference type="Proteomes" id="UP000468650"/>
    </source>
</evidence>
<gene>
    <name evidence="7 11" type="primary">murD</name>
    <name evidence="11" type="ORF">F8C67_05720</name>
</gene>
<dbReference type="Pfam" id="PF21799">
    <property type="entry name" value="MurD-like_N"/>
    <property type="match status" value="1"/>
</dbReference>
<keyword evidence="4 7" id="KW-0436">Ligase</keyword>
<evidence type="ECO:0000256" key="7">
    <source>
        <dbReference type="HAMAP-Rule" id="MF_00639"/>
    </source>
</evidence>
<dbReference type="Gene3D" id="3.40.50.720">
    <property type="entry name" value="NAD(P)-binding Rossmann-like Domain"/>
    <property type="match status" value="1"/>
</dbReference>
<comment type="caution">
    <text evidence="11">The sequence shown here is derived from an EMBL/GenBank/DDBJ whole genome shotgun (WGS) entry which is preliminary data.</text>
</comment>
<evidence type="ECO:0000256" key="6">
    <source>
        <dbReference type="ARBA" id="ARBA00022840"/>
    </source>
</evidence>
<keyword evidence="7 8" id="KW-0132">Cell division</keyword>
<dbReference type="Gene3D" id="3.90.190.20">
    <property type="entry name" value="Mur ligase, C-terminal domain"/>
    <property type="match status" value="1"/>
</dbReference>
<dbReference type="GO" id="GO:0051301">
    <property type="term" value="P:cell division"/>
    <property type="evidence" value="ECO:0007669"/>
    <property type="project" value="UniProtKB-KW"/>
</dbReference>
<evidence type="ECO:0000256" key="4">
    <source>
        <dbReference type="ARBA" id="ARBA00022598"/>
    </source>
</evidence>
<comment type="catalytic activity">
    <reaction evidence="7 8">
        <text>UDP-N-acetyl-alpha-D-muramoyl-L-alanine + D-glutamate + ATP = UDP-N-acetyl-alpha-D-muramoyl-L-alanyl-D-glutamate + ADP + phosphate + H(+)</text>
        <dbReference type="Rhea" id="RHEA:16429"/>
        <dbReference type="ChEBI" id="CHEBI:15378"/>
        <dbReference type="ChEBI" id="CHEBI:29986"/>
        <dbReference type="ChEBI" id="CHEBI:30616"/>
        <dbReference type="ChEBI" id="CHEBI:43474"/>
        <dbReference type="ChEBI" id="CHEBI:83898"/>
        <dbReference type="ChEBI" id="CHEBI:83900"/>
        <dbReference type="ChEBI" id="CHEBI:456216"/>
        <dbReference type="EC" id="6.3.2.9"/>
    </reaction>
</comment>